<dbReference type="Proteomes" id="UP001164539">
    <property type="component" value="Chromosome 8"/>
</dbReference>
<proteinExistence type="predicted"/>
<dbReference type="EMBL" id="CM051401">
    <property type="protein sequence ID" value="KAJ4713016.1"/>
    <property type="molecule type" value="Genomic_DNA"/>
</dbReference>
<accession>A0ACC1XNF7</accession>
<comment type="caution">
    <text evidence="1">The sequence shown here is derived from an EMBL/GenBank/DDBJ whole genome shotgun (WGS) entry which is preliminary data.</text>
</comment>
<protein>
    <submittedName>
        <fullName evidence="1">Retrotransposon protein, putative, Ty3-gypsy subclass</fullName>
    </submittedName>
</protein>
<reference evidence="1 2" key="1">
    <citation type="journal article" date="2023" name="Science">
        <title>Complex scaffold remodeling in plant triterpene biosynthesis.</title>
        <authorList>
            <person name="De La Pena R."/>
            <person name="Hodgson H."/>
            <person name="Liu J.C."/>
            <person name="Stephenson M.J."/>
            <person name="Martin A.C."/>
            <person name="Owen C."/>
            <person name="Harkess A."/>
            <person name="Leebens-Mack J."/>
            <person name="Jimenez L.E."/>
            <person name="Osbourn A."/>
            <person name="Sattely E.S."/>
        </authorList>
    </citation>
    <scope>NUCLEOTIDE SEQUENCE [LARGE SCALE GENOMIC DNA]</scope>
    <source>
        <strain evidence="2">cv. JPN11</strain>
        <tissue evidence="1">Leaf</tissue>
    </source>
</reference>
<organism evidence="1 2">
    <name type="scientific">Melia azedarach</name>
    <name type="common">Chinaberry tree</name>
    <dbReference type="NCBI Taxonomy" id="155640"/>
    <lineage>
        <taxon>Eukaryota</taxon>
        <taxon>Viridiplantae</taxon>
        <taxon>Streptophyta</taxon>
        <taxon>Embryophyta</taxon>
        <taxon>Tracheophyta</taxon>
        <taxon>Spermatophyta</taxon>
        <taxon>Magnoliopsida</taxon>
        <taxon>eudicotyledons</taxon>
        <taxon>Gunneridae</taxon>
        <taxon>Pentapetalae</taxon>
        <taxon>rosids</taxon>
        <taxon>malvids</taxon>
        <taxon>Sapindales</taxon>
        <taxon>Meliaceae</taxon>
        <taxon>Melia</taxon>
    </lineage>
</organism>
<keyword evidence="2" id="KW-1185">Reference proteome</keyword>
<evidence type="ECO:0000313" key="1">
    <source>
        <dbReference type="EMBL" id="KAJ4713016.1"/>
    </source>
</evidence>
<name>A0ACC1XNF7_MELAZ</name>
<gene>
    <name evidence="1" type="ORF">OWV82_015167</name>
</gene>
<sequence length="1402" mass="160709">MARNSRTTSASNANARNMARDQDAPVTQNAGVGQVDSNTIIQNFVQAITNAMEQRPQTSNGSASSNTMHVVEQFRKLQPPFFEGSINPLVAKEWVRELEKIFRLIDCTDQQKVACATYILKGSASHWWEMTSKAQDMDGYNVTWDRFKELFDEKYFPQSLRDDKEAEFIQLTQGSKSLIEYERKFEELSRFAPHLVDTETRKARCFERGLKLELRKLISVLELKTYAVLQKAQILAKDEGEATASEPKDVGQNSQNKKTWIKPHMKKSDKWKGKKRQRDDKTEKRDLPLCETCGRYHGGTCYRKTGACFKCGKPGHFIQNCPEMKNVQGGPRKDQRVQARVYALTRQEAEDSPSVVTNTICISGHSALALFDSGSTHSFVSHAFARGLCIAPTLLDDELCVGTPLGSLLCANEVLRSCKIGIGERILVANLILLPMHDFDVILASQAWKSLKKGCVGFLASVIDTEKVEVNLQDVPIVSEFIDVFPEDLPGTPLGREIEFNIELVLGTTLISKTPYRMAPSELKELKKQLEELLEKGFIRPSVSPWGAPVLFLQGSSIFSKIDLRSGYHQLKIKTEDIPKTAFRMRYGHYEFVVMPFGLTNAPAAFMDLMNRVLKDYLDKFVIVFIDDILVYSKSKEEHEDHLRMVLQVLREKQLYAKFKKCEFWLHRIAFLGHVVSSEGISMDPSKIEAVVDWPRPTNIGEVRSFLGLAGYYRRFVEGFSRITTSLTQLTRKNVKFQWSDECEKSFQELKHRLVTAPVLTIPMGSGGYVIYSDASLKGLGCVLMQNGKVVAYASRQLKNYKKNYPTHDLELAAVVFALKIWRHYLYGEKCEIYTDHKSLKYFFTQNGLNMRQRRWLELVKDYDCTINYHPGKANVVADALSRKSVGSLATLLTTQKQILLDFDKFSIEVVKGDIKAYVAQLSIQSTLIERIKKAQQSDEFLKKIMEEVLAGRRPGFVVSDDGVLRFEGRLCVPNNKDIKHEILTEAHNSLYTIHPGSTKMYQDLRVIYWWVNMKKEIAQFVEQCLTCQQIKAEHQRPSGLLKPLLVPEWKWERIAMDFVVGLPKTQKGYNAVWVIVDRLTKSAHFIPVNNTYSMDKYAKLYMDEIVRLHGIPVSIVSDRDSRFTSIFWKSLHKAMGTKLNFSTAFHPQTDGQSERTIQILEDMLRACVMDFNGSWDKHLPLVEFAYNNSYQSTIGMAPYEALYGRKCRSPVHWDEVGERKVLGPEIVQQTCEVIEKIRERMKVAQSRQKSYADNRRKSLEFAVGDKVFLKVAPMKGVMRFGKKGKLSPRFIGPFEILERVGDVAYQLALPPSLSGVPNVFHVSMLRKYVPSSKHVIRYEPLHLKEDLTYEETPIQILDRKEQMLRTRKIPFVKILWRNHSIDEATWEREEEMQMKYPHLFE</sequence>
<evidence type="ECO:0000313" key="2">
    <source>
        <dbReference type="Proteomes" id="UP001164539"/>
    </source>
</evidence>